<proteinExistence type="predicted"/>
<dbReference type="Pfam" id="PF25164">
    <property type="entry name" value="CoiA_N"/>
    <property type="match status" value="1"/>
</dbReference>
<accession>F9RIA6</accession>
<dbReference type="AlphaFoldDB" id="F9RIA6"/>
<sequence length="273" mass="30642">MTNVSVLMPFARCNETNLIIGIEEASRGHKCNCRCLSCNTPVTARKADVNQWHFAHRTDKVCTSNECNFSPVTAIALILRQQISSLQNFDLDDWSFDDVMWQLDLNINGVMIDAFARDTTNSLSIAVEIPFANDKGTSLEDLVSVADIVLSIDTHAIATYLFAEHSKATLLRPAQIFDLLLEHWHKWVKNLHPSAQEPESVNSVSVDDDLTKELIQPSHFPVPNAPPKAKCVCCDKHEATYGKGLLCKGCVWKHVGPDFNNLTDMINFYRNRI</sequence>
<keyword evidence="2" id="KW-0418">Kinase</keyword>
<gene>
    <name evidence="2" type="ORF">VIS19158_11593</name>
</gene>
<reference evidence="2 3" key="1">
    <citation type="journal article" date="2012" name="Int. J. Syst. Evol. Microbiol.">
        <title>Vibrio caribbeanicus sp. nov., isolated from the marine sponge Scleritoderma cyanea.</title>
        <authorList>
            <person name="Hoffmann M."/>
            <person name="Monday S.R."/>
            <person name="Allard M.W."/>
            <person name="Strain E.A."/>
            <person name="Whittaker P."/>
            <person name="Naum M."/>
            <person name="McCarthy P.J."/>
            <person name="Lopez J.V."/>
            <person name="Fischer M."/>
            <person name="Brown E.W."/>
        </authorList>
    </citation>
    <scope>NUCLEOTIDE SEQUENCE [LARGE SCALE GENOMIC DNA]</scope>
    <source>
        <strain evidence="2 3">LMG 19158</strain>
    </source>
</reference>
<evidence type="ECO:0000259" key="1">
    <source>
        <dbReference type="Pfam" id="PF25164"/>
    </source>
</evidence>
<dbReference type="InterPro" id="IPR057253">
    <property type="entry name" value="CoiA-like_N"/>
</dbReference>
<organism evidence="2 3">
    <name type="scientific">Vibrio scophthalmi LMG 19158</name>
    <dbReference type="NCBI Taxonomy" id="870967"/>
    <lineage>
        <taxon>Bacteria</taxon>
        <taxon>Pseudomonadati</taxon>
        <taxon>Pseudomonadota</taxon>
        <taxon>Gammaproteobacteria</taxon>
        <taxon>Vibrionales</taxon>
        <taxon>Vibrionaceae</taxon>
        <taxon>Vibrio</taxon>
    </lineage>
</organism>
<dbReference type="EMBL" id="AFWE01000018">
    <property type="protein sequence ID" value="EGU42438.1"/>
    <property type="molecule type" value="Genomic_DNA"/>
</dbReference>
<protein>
    <submittedName>
        <fullName evidence="2">PI-3 kinase family phosphatidylinositol kinase/protein kinase</fullName>
    </submittedName>
</protein>
<dbReference type="GO" id="GO:0016301">
    <property type="term" value="F:kinase activity"/>
    <property type="evidence" value="ECO:0007669"/>
    <property type="project" value="UniProtKB-KW"/>
</dbReference>
<comment type="caution">
    <text evidence="2">The sequence shown here is derived from an EMBL/GenBank/DDBJ whole genome shotgun (WGS) entry which is preliminary data.</text>
</comment>
<dbReference type="eggNOG" id="COG4469">
    <property type="taxonomic scope" value="Bacteria"/>
</dbReference>
<feature type="domain" description="Competence protein CoiA-like N-terminal" evidence="1">
    <location>
        <begin position="30"/>
        <end position="64"/>
    </location>
</feature>
<evidence type="ECO:0000313" key="2">
    <source>
        <dbReference type="EMBL" id="EGU42438.1"/>
    </source>
</evidence>
<keyword evidence="2" id="KW-0808">Transferase</keyword>
<dbReference type="RefSeq" id="WP_005592670.1">
    <property type="nucleotide sequence ID" value="NZ_AFWE01000018.1"/>
</dbReference>
<name>F9RIA6_9VIBR</name>
<dbReference type="Proteomes" id="UP000004349">
    <property type="component" value="Unassembled WGS sequence"/>
</dbReference>
<evidence type="ECO:0000313" key="3">
    <source>
        <dbReference type="Proteomes" id="UP000004349"/>
    </source>
</evidence>